<gene>
    <name evidence="1" type="ORF">NEOLEDRAFT_1080357</name>
</gene>
<evidence type="ECO:0000313" key="1">
    <source>
        <dbReference type="EMBL" id="KZT18399.1"/>
    </source>
</evidence>
<keyword evidence="2" id="KW-1185">Reference proteome</keyword>
<dbReference type="EMBL" id="KV425684">
    <property type="protein sequence ID" value="KZT18399.1"/>
    <property type="molecule type" value="Genomic_DNA"/>
</dbReference>
<name>A0A165MJ56_9AGAM</name>
<dbReference type="Proteomes" id="UP000076761">
    <property type="component" value="Unassembled WGS sequence"/>
</dbReference>
<organism evidence="1 2">
    <name type="scientific">Neolentinus lepideus HHB14362 ss-1</name>
    <dbReference type="NCBI Taxonomy" id="1314782"/>
    <lineage>
        <taxon>Eukaryota</taxon>
        <taxon>Fungi</taxon>
        <taxon>Dikarya</taxon>
        <taxon>Basidiomycota</taxon>
        <taxon>Agaricomycotina</taxon>
        <taxon>Agaricomycetes</taxon>
        <taxon>Gloeophyllales</taxon>
        <taxon>Gloeophyllaceae</taxon>
        <taxon>Neolentinus</taxon>
    </lineage>
</organism>
<dbReference type="OrthoDB" id="3259294at2759"/>
<dbReference type="STRING" id="1314782.A0A165MJ56"/>
<proteinExistence type="predicted"/>
<protein>
    <submittedName>
        <fullName evidence="1">Uncharacterized protein</fullName>
    </submittedName>
</protein>
<reference evidence="1 2" key="1">
    <citation type="journal article" date="2016" name="Mol. Biol. Evol.">
        <title>Comparative Genomics of Early-Diverging Mushroom-Forming Fungi Provides Insights into the Origins of Lignocellulose Decay Capabilities.</title>
        <authorList>
            <person name="Nagy L.G."/>
            <person name="Riley R."/>
            <person name="Tritt A."/>
            <person name="Adam C."/>
            <person name="Daum C."/>
            <person name="Floudas D."/>
            <person name="Sun H."/>
            <person name="Yadav J.S."/>
            <person name="Pangilinan J."/>
            <person name="Larsson K.H."/>
            <person name="Matsuura K."/>
            <person name="Barry K."/>
            <person name="Labutti K."/>
            <person name="Kuo R."/>
            <person name="Ohm R.A."/>
            <person name="Bhattacharya S.S."/>
            <person name="Shirouzu T."/>
            <person name="Yoshinaga Y."/>
            <person name="Martin F.M."/>
            <person name="Grigoriev I.V."/>
            <person name="Hibbett D.S."/>
        </authorList>
    </citation>
    <scope>NUCLEOTIDE SEQUENCE [LARGE SCALE GENOMIC DNA]</scope>
    <source>
        <strain evidence="1 2">HHB14362 ss-1</strain>
    </source>
</reference>
<dbReference type="InParanoid" id="A0A165MJ56"/>
<accession>A0A165MJ56</accession>
<sequence>MPRTDQARRVLTRIVNLLTAKQELGGPMVCAYLLGQPDHYTNHAFKPFFWQSFINEVTLAWPHDSASNVSDILTKDRVHLQNSGGTVVARSKVLDYKYRPLEMKDWPPFEFCRHAVIKPKPKAKPDDEPVHTTERQADDEVAATVEAVTGDVVVDELVADDVVADESDSEDFREDNSVFFKPLSLDDKVDPRVSYRLHPSHPFFGTHVAYVLSQDDAYVLNFLGGSLPRFD</sequence>
<dbReference type="AlphaFoldDB" id="A0A165MJ56"/>
<evidence type="ECO:0000313" key="2">
    <source>
        <dbReference type="Proteomes" id="UP000076761"/>
    </source>
</evidence>